<dbReference type="Pfam" id="PF02775">
    <property type="entry name" value="TPP_enzyme_C"/>
    <property type="match status" value="1"/>
</dbReference>
<proteinExistence type="predicted"/>
<name>A0A2M6WPY9_9BACT</name>
<feature type="domain" description="Thiamine pyrophosphate enzyme TPP-binding" evidence="2">
    <location>
        <begin position="51"/>
        <end position="229"/>
    </location>
</feature>
<dbReference type="GO" id="GO:0030976">
    <property type="term" value="F:thiamine pyrophosphate binding"/>
    <property type="evidence" value="ECO:0007669"/>
    <property type="project" value="InterPro"/>
</dbReference>
<evidence type="ECO:0000313" key="3">
    <source>
        <dbReference type="EMBL" id="PIT94868.1"/>
    </source>
</evidence>
<evidence type="ECO:0000313" key="4">
    <source>
        <dbReference type="Proteomes" id="UP000228964"/>
    </source>
</evidence>
<dbReference type="AlphaFoldDB" id="A0A2M6WPY9"/>
<dbReference type="InterPro" id="IPR011766">
    <property type="entry name" value="TPP_enzyme_TPP-bd"/>
</dbReference>
<sequence>MNNIITAKKASHAKITLLSPGHRACAGCSQIIAARIVADTLGPNTIITNATGCLEVTTTPYPESSWGLPWIHSLFENAAAIASGIQAALNYKSKIENRKSKISVVAQGGDGATFDIGLGLISGMWARNENILYVCYDNEGYMNTGAQASAATAWGANTTTTPVGRIKRHSEMSPSLDAIGSHLLKKDMIAIALAHGLKYVAQTTAGYPLDITAKINKAKEINGPSYIQILVPCIPGWKIEPNQTINLAKLAGLTGHYPLLEYIDGKLTKAQKISQPQIPVLEYLKPQGRFKHLFKNDVGKKQLEFIQKLADENIKKYNLK</sequence>
<dbReference type="GO" id="GO:0016491">
    <property type="term" value="F:oxidoreductase activity"/>
    <property type="evidence" value="ECO:0007669"/>
    <property type="project" value="UniProtKB-KW"/>
</dbReference>
<evidence type="ECO:0000256" key="1">
    <source>
        <dbReference type="ARBA" id="ARBA00023002"/>
    </source>
</evidence>
<keyword evidence="3" id="KW-0670">Pyruvate</keyword>
<dbReference type="SUPFAM" id="SSF52518">
    <property type="entry name" value="Thiamin diphosphate-binding fold (THDP-binding)"/>
    <property type="match status" value="1"/>
</dbReference>
<dbReference type="Gene3D" id="3.40.50.970">
    <property type="match status" value="2"/>
</dbReference>
<accession>A0A2M6WPY9</accession>
<dbReference type="InterPro" id="IPR051479">
    <property type="entry name" value="PorB-like"/>
</dbReference>
<organism evidence="3 4">
    <name type="scientific">Candidatus Falkowbacteria bacterium CG10_big_fil_rev_8_21_14_0_10_38_22</name>
    <dbReference type="NCBI Taxonomy" id="1974564"/>
    <lineage>
        <taxon>Bacteria</taxon>
        <taxon>Candidatus Falkowiibacteriota</taxon>
    </lineage>
</organism>
<gene>
    <name evidence="3" type="ORF">COT96_02525</name>
</gene>
<reference evidence="4" key="1">
    <citation type="submission" date="2017-09" db="EMBL/GenBank/DDBJ databases">
        <title>Depth-based differentiation of microbial function through sediment-hosted aquifers and enrichment of novel symbionts in the deep terrestrial subsurface.</title>
        <authorList>
            <person name="Probst A.J."/>
            <person name="Ladd B."/>
            <person name="Jarett J.K."/>
            <person name="Geller-Mcgrath D.E."/>
            <person name="Sieber C.M.K."/>
            <person name="Emerson J.B."/>
            <person name="Anantharaman K."/>
            <person name="Thomas B.C."/>
            <person name="Malmstrom R."/>
            <person name="Stieglmeier M."/>
            <person name="Klingl A."/>
            <person name="Woyke T."/>
            <person name="Ryan C.M."/>
            <person name="Banfield J.F."/>
        </authorList>
    </citation>
    <scope>NUCLEOTIDE SEQUENCE [LARGE SCALE GENOMIC DNA]</scope>
</reference>
<dbReference type="CDD" id="cd03376">
    <property type="entry name" value="TPP_PFOR_porB_like"/>
    <property type="match status" value="1"/>
</dbReference>
<dbReference type="Proteomes" id="UP000228964">
    <property type="component" value="Unassembled WGS sequence"/>
</dbReference>
<protein>
    <submittedName>
        <fullName evidence="3">Pyruvate ferredoxin oxidoreductase</fullName>
    </submittedName>
</protein>
<comment type="caution">
    <text evidence="3">The sequence shown here is derived from an EMBL/GenBank/DDBJ whole genome shotgun (WGS) entry which is preliminary data.</text>
</comment>
<dbReference type="EMBL" id="PFAO01000062">
    <property type="protein sequence ID" value="PIT94868.1"/>
    <property type="molecule type" value="Genomic_DNA"/>
</dbReference>
<dbReference type="PANTHER" id="PTHR42897:SF2">
    <property type="entry name" value="PYRUVATE SYNTHASE SUBUNIT PORB"/>
    <property type="match status" value="1"/>
</dbReference>
<evidence type="ECO:0000259" key="2">
    <source>
        <dbReference type="Pfam" id="PF02775"/>
    </source>
</evidence>
<dbReference type="InterPro" id="IPR029061">
    <property type="entry name" value="THDP-binding"/>
</dbReference>
<dbReference type="PANTHER" id="PTHR42897">
    <property type="entry name" value="PYRUVATE SYNTHASE SUBUNIT PORB"/>
    <property type="match status" value="1"/>
</dbReference>
<keyword evidence="1" id="KW-0560">Oxidoreductase</keyword>